<proteinExistence type="predicted"/>
<evidence type="ECO:0000256" key="1">
    <source>
        <dbReference type="SAM" id="SignalP"/>
    </source>
</evidence>
<reference evidence="3 4" key="1">
    <citation type="submission" date="2016-10" db="EMBL/GenBank/DDBJ databases">
        <authorList>
            <person name="de Groot N.N."/>
        </authorList>
    </citation>
    <scope>NUCLEOTIDE SEQUENCE [LARGE SCALE GENOMIC DNA]</scope>
    <source>
        <strain evidence="3 4">JCM 10630</strain>
    </source>
</reference>
<feature type="signal peptide" evidence="1">
    <location>
        <begin position="1"/>
        <end position="24"/>
    </location>
</feature>
<evidence type="ECO:0000313" key="5">
    <source>
        <dbReference type="Proteomes" id="UP001278050"/>
    </source>
</evidence>
<dbReference type="EMBL" id="FNAE01000001">
    <property type="protein sequence ID" value="SDD47669.1"/>
    <property type="molecule type" value="Genomic_DNA"/>
</dbReference>
<feature type="chain" id="PRO_5010328641" evidence="1">
    <location>
        <begin position="25"/>
        <end position="187"/>
    </location>
</feature>
<keyword evidence="5" id="KW-1185">Reference proteome</keyword>
<name>A0A1G6V201_9GAMM</name>
<dbReference type="Proteomes" id="UP001278050">
    <property type="component" value="Unassembled WGS sequence"/>
</dbReference>
<evidence type="ECO:0000313" key="3">
    <source>
        <dbReference type="EMBL" id="SDD47669.1"/>
    </source>
</evidence>
<dbReference type="RefSeq" id="WP_238380532.1">
    <property type="nucleotide sequence ID" value="NZ_CBCSET010000001.1"/>
</dbReference>
<keyword evidence="1" id="KW-0732">Signal</keyword>
<accession>A0A1G6V201</accession>
<dbReference type="AlphaFoldDB" id="A0A1G6V201"/>
<organism evidence="3 4">
    <name type="scientific">Ectopseudomonas alcaliphila</name>
    <dbReference type="NCBI Taxonomy" id="101564"/>
    <lineage>
        <taxon>Bacteria</taxon>
        <taxon>Pseudomonadati</taxon>
        <taxon>Pseudomonadota</taxon>
        <taxon>Gammaproteobacteria</taxon>
        <taxon>Pseudomonadales</taxon>
        <taxon>Pseudomonadaceae</taxon>
        <taxon>Ectopseudomonas</taxon>
    </lineage>
</organism>
<protein>
    <submittedName>
        <fullName evidence="3">Uncharacterized protein</fullName>
    </submittedName>
</protein>
<dbReference type="Proteomes" id="UP000182413">
    <property type="component" value="Unassembled WGS sequence"/>
</dbReference>
<evidence type="ECO:0000313" key="4">
    <source>
        <dbReference type="Proteomes" id="UP000182413"/>
    </source>
</evidence>
<sequence>MTIMKALRRTVFLCLLLGCLSARAELQVYSGSNVFGLAPTASPADFVMTLGQPSAELPLHGGRRGMLYGNSLMLVFAGDSLREVRCWLVPRFGGDLYLGWLQEVPARAGLEGFVLDDRLRLGMPREEAEPLLQGLEGSADQNSAVAIKHGQPIWLGFGSADSHAQAEDGAPQVLVSLTVHFNAGRVR</sequence>
<reference evidence="2 5" key="2">
    <citation type="submission" date="2023-11" db="EMBL/GenBank/DDBJ databases">
        <title>MicrobeMod: A computational toolkit for identifying prokaryotic methylation and restriction-modification with nanopore sequencing.</title>
        <authorList>
            <person name="Crits-Christoph A."/>
            <person name="Kang S.C."/>
            <person name="Lee H."/>
            <person name="Ostrov N."/>
        </authorList>
    </citation>
    <scope>NUCLEOTIDE SEQUENCE [LARGE SCALE GENOMIC DNA]</scope>
    <source>
        <strain evidence="2 5">ATCC BAA-571</strain>
    </source>
</reference>
<evidence type="ECO:0000313" key="2">
    <source>
        <dbReference type="EMBL" id="MDX5991681.1"/>
    </source>
</evidence>
<gene>
    <name evidence="3" type="ORF">SAMN05216575_101637</name>
    <name evidence="2" type="ORF">SIM71_06405</name>
</gene>
<dbReference type="EMBL" id="JAWXXP010000001">
    <property type="protein sequence ID" value="MDX5991681.1"/>
    <property type="molecule type" value="Genomic_DNA"/>
</dbReference>